<protein>
    <recommendedName>
        <fullName evidence="4">HNH domain-containing protein</fullName>
    </recommendedName>
</protein>
<dbReference type="Proteomes" id="UP000193920">
    <property type="component" value="Unassembled WGS sequence"/>
</dbReference>
<feature type="compositionally biased region" description="Polar residues" evidence="1">
    <location>
        <begin position="333"/>
        <end position="344"/>
    </location>
</feature>
<evidence type="ECO:0000313" key="2">
    <source>
        <dbReference type="EMBL" id="ORY23157.1"/>
    </source>
</evidence>
<evidence type="ECO:0000256" key="1">
    <source>
        <dbReference type="SAM" id="MobiDB-lite"/>
    </source>
</evidence>
<gene>
    <name evidence="2" type="ORF">LY90DRAFT_675612</name>
</gene>
<reference evidence="2 3" key="1">
    <citation type="submission" date="2016-08" db="EMBL/GenBank/DDBJ databases">
        <title>A Parts List for Fungal Cellulosomes Revealed by Comparative Genomics.</title>
        <authorList>
            <consortium name="DOE Joint Genome Institute"/>
            <person name="Haitjema C.H."/>
            <person name="Gilmore S.P."/>
            <person name="Henske J.K."/>
            <person name="Solomon K.V."/>
            <person name="De Groot R."/>
            <person name="Kuo A."/>
            <person name="Mondo S.J."/>
            <person name="Salamov A.A."/>
            <person name="Labutti K."/>
            <person name="Zhao Z."/>
            <person name="Chiniquy J."/>
            <person name="Barry K."/>
            <person name="Brewer H.M."/>
            <person name="Purvine S.O."/>
            <person name="Wright A.T."/>
            <person name="Boxma B."/>
            <person name="Van Alen T."/>
            <person name="Hackstein J.H."/>
            <person name="Baker S.E."/>
            <person name="Grigoriev I.V."/>
            <person name="O'Malley M.A."/>
        </authorList>
    </citation>
    <scope>NUCLEOTIDE SEQUENCE [LARGE SCALE GENOMIC DNA]</scope>
    <source>
        <strain evidence="2 3">G1</strain>
    </source>
</reference>
<name>A0A1Y2ALR3_9FUNG</name>
<sequence length="612" mass="71067">MKRTNDNEVIKKISAKKRPIYENCSVYTIDNNLLFRCNRKKINWYLSKNLAEIIEPKGNEEIAIRLNFVAKGKSHSDTLWGTEDRANQCCVCGTTEHLNLHHVFPYVYRKWCPELIKSHTHHDILPLCTLCHSNYENHAQKLKTALVEIFDMPLENKGYIEYPENRPVIKAANALKWHSAKIPEERKEYLFKTIYNFFEARNMSAFMTREEMIDQAMVLPTLERSKDFIEHGEYVIKQILAIHNNKEEDMNGKDNNSNNNNKDSSNQYTCSCSCQKNCPCQMKESTTISSSSPVNLKEKETKNINEMEQIQVTTNTNNNDNNTNITQDNINNKQPNLNSVSSNDNNKKIQKNNSSTSFQDTPRKKKKKKERDSKKLKLKLELELRSNKNKDENEIIHYKEAELKHFSPSKEKTDDPNGSSIERDLELLDHYINKCCGDRCHCRCQRLPMPEQIMKETYKPEGFKLLPITEEALQKNGHGHGHPSKTSSTSLNPTKKYISMIPEEVYRKANLEHIQVEKDDGAPTDMTTDALNNNINSEIPSSMNNSRGGLIGEVNKVEEVKVVEEEEEEEKKQQKNAMLERFIKMWRKHFLKYTQPKFLSVSWQVSNSVYCD</sequence>
<feature type="compositionally biased region" description="Polar residues" evidence="1">
    <location>
        <begin position="351"/>
        <end position="360"/>
    </location>
</feature>
<dbReference type="EMBL" id="MCOG01000237">
    <property type="protein sequence ID" value="ORY23157.1"/>
    <property type="molecule type" value="Genomic_DNA"/>
</dbReference>
<evidence type="ECO:0008006" key="4">
    <source>
        <dbReference type="Google" id="ProtNLM"/>
    </source>
</evidence>
<comment type="caution">
    <text evidence="2">The sequence shown here is derived from an EMBL/GenBank/DDBJ whole genome shotgun (WGS) entry which is preliminary data.</text>
</comment>
<dbReference type="STRING" id="1754190.A0A1Y2ALR3"/>
<accession>A0A1Y2ALR3</accession>
<feature type="compositionally biased region" description="Low complexity" evidence="1">
    <location>
        <begin position="313"/>
        <end position="332"/>
    </location>
</feature>
<dbReference type="OrthoDB" id="5511684at2759"/>
<dbReference type="AlphaFoldDB" id="A0A1Y2ALR3"/>
<feature type="region of interest" description="Disordered" evidence="1">
    <location>
        <begin position="313"/>
        <end position="374"/>
    </location>
</feature>
<organism evidence="2 3">
    <name type="scientific">Neocallimastix californiae</name>
    <dbReference type="NCBI Taxonomy" id="1754190"/>
    <lineage>
        <taxon>Eukaryota</taxon>
        <taxon>Fungi</taxon>
        <taxon>Fungi incertae sedis</taxon>
        <taxon>Chytridiomycota</taxon>
        <taxon>Chytridiomycota incertae sedis</taxon>
        <taxon>Neocallimastigomycetes</taxon>
        <taxon>Neocallimastigales</taxon>
        <taxon>Neocallimastigaceae</taxon>
        <taxon>Neocallimastix</taxon>
    </lineage>
</organism>
<proteinExistence type="predicted"/>
<evidence type="ECO:0000313" key="3">
    <source>
        <dbReference type="Proteomes" id="UP000193920"/>
    </source>
</evidence>
<keyword evidence="3" id="KW-1185">Reference proteome</keyword>